<reference evidence="1 2" key="1">
    <citation type="journal article" date="2010" name="Nature">
        <title>Genome sequencing and analysis of the model grass Brachypodium distachyon.</title>
        <authorList>
            <consortium name="International Brachypodium Initiative"/>
        </authorList>
    </citation>
    <scope>NUCLEOTIDE SEQUENCE [LARGE SCALE GENOMIC DNA]</scope>
    <source>
        <strain evidence="1 2">Bd21</strain>
    </source>
</reference>
<dbReference type="Gramene" id="PNT73121">
    <property type="protein sequence ID" value="PNT73121"/>
    <property type="gene ID" value="BRADI_2g53541v3"/>
</dbReference>
<protein>
    <submittedName>
        <fullName evidence="1 2">Uncharacterized protein</fullName>
    </submittedName>
</protein>
<evidence type="ECO:0000313" key="1">
    <source>
        <dbReference type="EMBL" id="PNT73121.1"/>
    </source>
</evidence>
<gene>
    <name evidence="1" type="ORF">BRADI_2g53541v3</name>
</gene>
<dbReference type="Proteomes" id="UP000008810">
    <property type="component" value="Chromosome 2"/>
</dbReference>
<keyword evidence="3" id="KW-1185">Reference proteome</keyword>
<reference evidence="2" key="3">
    <citation type="submission" date="2018-08" db="UniProtKB">
        <authorList>
            <consortium name="EnsemblPlants"/>
        </authorList>
    </citation>
    <scope>IDENTIFICATION</scope>
    <source>
        <strain evidence="2">cv. Bd21</strain>
    </source>
</reference>
<evidence type="ECO:0000313" key="2">
    <source>
        <dbReference type="EnsemblPlants" id="PNT73121"/>
    </source>
</evidence>
<proteinExistence type="predicted"/>
<dbReference type="EnsemblPlants" id="PNT73121">
    <property type="protein sequence ID" value="PNT73121"/>
    <property type="gene ID" value="BRADI_2g53541v3"/>
</dbReference>
<evidence type="ECO:0000313" key="3">
    <source>
        <dbReference type="Proteomes" id="UP000008810"/>
    </source>
</evidence>
<accession>A0A2K2DFR5</accession>
<reference evidence="1" key="2">
    <citation type="submission" date="2017-06" db="EMBL/GenBank/DDBJ databases">
        <title>WGS assembly of Brachypodium distachyon.</title>
        <authorList>
            <consortium name="The International Brachypodium Initiative"/>
            <person name="Lucas S."/>
            <person name="Harmon-Smith M."/>
            <person name="Lail K."/>
            <person name="Tice H."/>
            <person name="Grimwood J."/>
            <person name="Bruce D."/>
            <person name="Barry K."/>
            <person name="Shu S."/>
            <person name="Lindquist E."/>
            <person name="Wang M."/>
            <person name="Pitluck S."/>
            <person name="Vogel J.P."/>
            <person name="Garvin D.F."/>
            <person name="Mockler T.C."/>
            <person name="Schmutz J."/>
            <person name="Rokhsar D."/>
            <person name="Bevan M.W."/>
        </authorList>
    </citation>
    <scope>NUCLEOTIDE SEQUENCE</scope>
    <source>
        <strain evidence="1">Bd21</strain>
    </source>
</reference>
<sequence length="92" mass="10427">MRVLSVSCSCLLHDKLQDLSWERLLVKIPSLSSCFADERCQRCNLSRGSKHCQVSLYCDLLLSMVRLAGIDMLLLREIIVFTFACCVESTLV</sequence>
<dbReference type="InParanoid" id="A0A2K2DFR5"/>
<organism evidence="1">
    <name type="scientific">Brachypodium distachyon</name>
    <name type="common">Purple false brome</name>
    <name type="synonym">Trachynia distachya</name>
    <dbReference type="NCBI Taxonomy" id="15368"/>
    <lineage>
        <taxon>Eukaryota</taxon>
        <taxon>Viridiplantae</taxon>
        <taxon>Streptophyta</taxon>
        <taxon>Embryophyta</taxon>
        <taxon>Tracheophyta</taxon>
        <taxon>Spermatophyta</taxon>
        <taxon>Magnoliopsida</taxon>
        <taxon>Liliopsida</taxon>
        <taxon>Poales</taxon>
        <taxon>Poaceae</taxon>
        <taxon>BOP clade</taxon>
        <taxon>Pooideae</taxon>
        <taxon>Stipodae</taxon>
        <taxon>Brachypodieae</taxon>
        <taxon>Brachypodium</taxon>
    </lineage>
</organism>
<dbReference type="AlphaFoldDB" id="A0A2K2DFR5"/>
<dbReference type="EMBL" id="CM000881">
    <property type="protein sequence ID" value="PNT73121.1"/>
    <property type="molecule type" value="Genomic_DNA"/>
</dbReference>
<name>A0A2K2DFR5_BRADI</name>